<reference evidence="1" key="1">
    <citation type="submission" date="2022-11" db="EMBL/GenBank/DDBJ databases">
        <authorList>
            <person name="Graham C."/>
            <person name="Newman J.D."/>
        </authorList>
    </citation>
    <scope>NUCLEOTIDE SEQUENCE</scope>
    <source>
        <strain evidence="1">DSM 19486</strain>
    </source>
</reference>
<evidence type="ECO:0000313" key="1">
    <source>
        <dbReference type="EMBL" id="MCX3267540.1"/>
    </source>
</evidence>
<keyword evidence="2" id="KW-1185">Reference proteome</keyword>
<protein>
    <submittedName>
        <fullName evidence="1">Uncharacterized protein</fullName>
    </submittedName>
</protein>
<comment type="caution">
    <text evidence="1">The sequence shown here is derived from an EMBL/GenBank/DDBJ whole genome shotgun (WGS) entry which is preliminary data.</text>
</comment>
<feature type="non-terminal residue" evidence="1">
    <location>
        <position position="1"/>
    </location>
</feature>
<accession>A0A9X3DJT8</accession>
<dbReference type="Proteomes" id="UP001142592">
    <property type="component" value="Unassembled WGS sequence"/>
</dbReference>
<proteinExistence type="predicted"/>
<dbReference type="EMBL" id="JAPJUH010000017">
    <property type="protein sequence ID" value="MCX3267540.1"/>
    <property type="molecule type" value="Genomic_DNA"/>
</dbReference>
<evidence type="ECO:0000313" key="2">
    <source>
        <dbReference type="Proteomes" id="UP001142592"/>
    </source>
</evidence>
<dbReference type="RefSeq" id="WP_266271233.1">
    <property type="nucleotide sequence ID" value="NZ_JAPJUH010000017.1"/>
</dbReference>
<gene>
    <name evidence="1" type="ORF">OQZ29_22485</name>
</gene>
<name>A0A9X3DJT8_9SPHI</name>
<sequence length="59" mass="6809">YISIVPPFVPNPRSYLAAGFPLRSGLGGAALALNKWLIAWHKQDNYLNLLYYIEIWFKQ</sequence>
<dbReference type="AlphaFoldDB" id="A0A9X3DJT8"/>
<organism evidence="1 2">
    <name type="scientific">Pedobacter agri</name>
    <dbReference type="NCBI Taxonomy" id="454586"/>
    <lineage>
        <taxon>Bacteria</taxon>
        <taxon>Pseudomonadati</taxon>
        <taxon>Bacteroidota</taxon>
        <taxon>Sphingobacteriia</taxon>
        <taxon>Sphingobacteriales</taxon>
        <taxon>Sphingobacteriaceae</taxon>
        <taxon>Pedobacter</taxon>
    </lineage>
</organism>